<dbReference type="InterPro" id="IPR016181">
    <property type="entry name" value="Acyl_CoA_acyltransferase"/>
</dbReference>
<reference evidence="2 3" key="1">
    <citation type="submission" date="2019-08" db="EMBL/GenBank/DDBJ databases">
        <title>Genome of Phaeodactylibacter luteus.</title>
        <authorList>
            <person name="Bowman J.P."/>
        </authorList>
    </citation>
    <scope>NUCLEOTIDE SEQUENCE [LARGE SCALE GENOMIC DNA]</scope>
    <source>
        <strain evidence="2 3">KCTC 42180</strain>
    </source>
</reference>
<keyword evidence="3" id="KW-1185">Reference proteome</keyword>
<dbReference type="InterPro" id="IPR000182">
    <property type="entry name" value="GNAT_dom"/>
</dbReference>
<dbReference type="GO" id="GO:0016747">
    <property type="term" value="F:acyltransferase activity, transferring groups other than amino-acyl groups"/>
    <property type="evidence" value="ECO:0007669"/>
    <property type="project" value="InterPro"/>
</dbReference>
<dbReference type="AlphaFoldDB" id="A0A5C6RY19"/>
<comment type="caution">
    <text evidence="2">The sequence shown here is derived from an EMBL/GenBank/DDBJ whole genome shotgun (WGS) entry which is preliminary data.</text>
</comment>
<dbReference type="PROSITE" id="PS51186">
    <property type="entry name" value="GNAT"/>
    <property type="match status" value="1"/>
</dbReference>
<name>A0A5C6RY19_9BACT</name>
<gene>
    <name evidence="2" type="ORF">FRY97_05415</name>
</gene>
<dbReference type="Pfam" id="PF00583">
    <property type="entry name" value="Acetyltransf_1"/>
    <property type="match status" value="1"/>
</dbReference>
<dbReference type="Proteomes" id="UP000321580">
    <property type="component" value="Unassembled WGS sequence"/>
</dbReference>
<organism evidence="2 3">
    <name type="scientific">Phaeodactylibacter luteus</name>
    <dbReference type="NCBI Taxonomy" id="1564516"/>
    <lineage>
        <taxon>Bacteria</taxon>
        <taxon>Pseudomonadati</taxon>
        <taxon>Bacteroidota</taxon>
        <taxon>Saprospiria</taxon>
        <taxon>Saprospirales</taxon>
        <taxon>Haliscomenobacteraceae</taxon>
        <taxon>Phaeodactylibacter</taxon>
    </lineage>
</organism>
<feature type="domain" description="N-acetyltransferase" evidence="1">
    <location>
        <begin position="6"/>
        <end position="146"/>
    </location>
</feature>
<dbReference type="Gene3D" id="3.40.630.30">
    <property type="match status" value="1"/>
</dbReference>
<dbReference type="SUPFAM" id="SSF55729">
    <property type="entry name" value="Acyl-CoA N-acyltransferases (Nat)"/>
    <property type="match status" value="1"/>
</dbReference>
<proteinExistence type="predicted"/>
<sequence>MGAVKPCIREGTIEEAVWISAQLPEFVAPYPASAYRERLAGVPHLILLACVGGKAAGFKVGYELEGSFYSWMGGVLPDYRRRGVARALASEQESWAKQRGYSRLLMKSRNEHRAMLIFALSNGFSISSVEKRPVLSANRIWLEKVL</sequence>
<evidence type="ECO:0000259" key="1">
    <source>
        <dbReference type="PROSITE" id="PS51186"/>
    </source>
</evidence>
<evidence type="ECO:0000313" key="3">
    <source>
        <dbReference type="Proteomes" id="UP000321580"/>
    </source>
</evidence>
<evidence type="ECO:0000313" key="2">
    <source>
        <dbReference type="EMBL" id="TXB66252.1"/>
    </source>
</evidence>
<keyword evidence="2" id="KW-0808">Transferase</keyword>
<protein>
    <submittedName>
        <fullName evidence="2">GNAT family N-acetyltransferase</fullName>
    </submittedName>
</protein>
<dbReference type="OrthoDB" id="9812289at2"/>
<dbReference type="CDD" id="cd04301">
    <property type="entry name" value="NAT_SF"/>
    <property type="match status" value="1"/>
</dbReference>
<accession>A0A5C6RY19</accession>
<dbReference type="EMBL" id="VOOR01000008">
    <property type="protein sequence ID" value="TXB66252.1"/>
    <property type="molecule type" value="Genomic_DNA"/>
</dbReference>